<evidence type="ECO:0000256" key="2">
    <source>
        <dbReference type="ARBA" id="ARBA00022723"/>
    </source>
</evidence>
<proteinExistence type="predicted"/>
<feature type="domain" description="C2H2-type" evidence="9">
    <location>
        <begin position="37"/>
        <end position="64"/>
    </location>
</feature>
<dbReference type="Gene3D" id="3.30.160.60">
    <property type="entry name" value="Classic Zinc Finger"/>
    <property type="match status" value="2"/>
</dbReference>
<comment type="subcellular location">
    <subcellularLocation>
        <location evidence="1">Nucleus</location>
    </subcellularLocation>
</comment>
<dbReference type="GO" id="GO:0005634">
    <property type="term" value="C:nucleus"/>
    <property type="evidence" value="ECO:0007669"/>
    <property type="project" value="UniProtKB-SubCell"/>
</dbReference>
<dbReference type="InParanoid" id="C4JUA3"/>
<sequence length="230" mass="25404">MEPNRPKYQCRHEGCNKSYLRSEHLNRHTLIHKKAAFLCYLCQKRFTRNDLLNAHLRRHEKRGQVAELATKTQSNSTSSPPPILSPGAQNSTQEQSPGELKSPPARDWQFAPTQLHEHQGPTAPPLAGTAPVPMNPFPNPITLPPLPPQNPDSSLVYQPTQPGDVLPQHPVSSGGILPHHLPPQQFATAQGLEDDYTWLFHGSSLFDLPPDDYLNLHFGGGLGPGSPTVR</sequence>
<organism evidence="10 11">
    <name type="scientific">Uncinocarpus reesii (strain UAMH 1704)</name>
    <dbReference type="NCBI Taxonomy" id="336963"/>
    <lineage>
        <taxon>Eukaryota</taxon>
        <taxon>Fungi</taxon>
        <taxon>Dikarya</taxon>
        <taxon>Ascomycota</taxon>
        <taxon>Pezizomycotina</taxon>
        <taxon>Eurotiomycetes</taxon>
        <taxon>Eurotiomycetidae</taxon>
        <taxon>Onygenales</taxon>
        <taxon>Onygenaceae</taxon>
        <taxon>Uncinocarpus</taxon>
    </lineage>
</organism>
<dbReference type="SMART" id="SM00355">
    <property type="entry name" value="ZnF_C2H2"/>
    <property type="match status" value="2"/>
</dbReference>
<evidence type="ECO:0000256" key="3">
    <source>
        <dbReference type="ARBA" id="ARBA00022737"/>
    </source>
</evidence>
<dbReference type="InterPro" id="IPR013087">
    <property type="entry name" value="Znf_C2H2_type"/>
</dbReference>
<dbReference type="SUPFAM" id="SSF57667">
    <property type="entry name" value="beta-beta-alpha zinc fingers"/>
    <property type="match status" value="1"/>
</dbReference>
<dbReference type="GO" id="GO:0000785">
    <property type="term" value="C:chromatin"/>
    <property type="evidence" value="ECO:0007669"/>
    <property type="project" value="TreeGrafter"/>
</dbReference>
<dbReference type="PROSITE" id="PS50157">
    <property type="entry name" value="ZINC_FINGER_C2H2_2"/>
    <property type="match status" value="2"/>
</dbReference>
<gene>
    <name evidence="10" type="ORF">UREG_06042</name>
</gene>
<dbReference type="OrthoDB" id="1405595at2759"/>
<evidence type="ECO:0000256" key="7">
    <source>
        <dbReference type="PROSITE-ProRule" id="PRU00042"/>
    </source>
</evidence>
<dbReference type="GO" id="GO:0000981">
    <property type="term" value="F:DNA-binding transcription factor activity, RNA polymerase II-specific"/>
    <property type="evidence" value="ECO:0007669"/>
    <property type="project" value="InterPro"/>
</dbReference>
<evidence type="ECO:0000259" key="9">
    <source>
        <dbReference type="PROSITE" id="PS50157"/>
    </source>
</evidence>
<dbReference type="KEGG" id="ure:UREG_06042"/>
<evidence type="ECO:0000256" key="1">
    <source>
        <dbReference type="ARBA" id="ARBA00004123"/>
    </source>
</evidence>
<keyword evidence="4 7" id="KW-0863">Zinc-finger</keyword>
<evidence type="ECO:0000256" key="8">
    <source>
        <dbReference type="SAM" id="MobiDB-lite"/>
    </source>
</evidence>
<evidence type="ECO:0000256" key="5">
    <source>
        <dbReference type="ARBA" id="ARBA00022833"/>
    </source>
</evidence>
<reference evidence="11" key="1">
    <citation type="journal article" date="2009" name="Genome Res.">
        <title>Comparative genomic analyses of the human fungal pathogens Coccidioides and their relatives.</title>
        <authorList>
            <person name="Sharpton T.J."/>
            <person name="Stajich J.E."/>
            <person name="Rounsley S.D."/>
            <person name="Gardner M.J."/>
            <person name="Wortman J.R."/>
            <person name="Jordar V.S."/>
            <person name="Maiti R."/>
            <person name="Kodira C.D."/>
            <person name="Neafsey D.E."/>
            <person name="Zeng Q."/>
            <person name="Hung C.-Y."/>
            <person name="McMahan C."/>
            <person name="Muszewska A."/>
            <person name="Grynberg M."/>
            <person name="Mandel M.A."/>
            <person name="Kellner E.M."/>
            <person name="Barker B.M."/>
            <person name="Galgiani J.N."/>
            <person name="Orbach M.J."/>
            <person name="Kirkland T.N."/>
            <person name="Cole G.T."/>
            <person name="Henn M.R."/>
            <person name="Birren B.W."/>
            <person name="Taylor J.W."/>
        </authorList>
    </citation>
    <scope>NUCLEOTIDE SEQUENCE [LARGE SCALE GENOMIC DNA]</scope>
    <source>
        <strain evidence="11">UAMH 1704</strain>
    </source>
</reference>
<dbReference type="eggNOG" id="ENOG502RS3I">
    <property type="taxonomic scope" value="Eukaryota"/>
</dbReference>
<dbReference type="InterPro" id="IPR036236">
    <property type="entry name" value="Znf_C2H2_sf"/>
</dbReference>
<evidence type="ECO:0000313" key="10">
    <source>
        <dbReference type="EMBL" id="EEP81200.1"/>
    </source>
</evidence>
<feature type="domain" description="C2H2-type" evidence="9">
    <location>
        <begin position="8"/>
        <end position="32"/>
    </location>
</feature>
<keyword evidence="6" id="KW-0539">Nucleus</keyword>
<dbReference type="OMA" id="AEWHLEP"/>
<dbReference type="InterPro" id="IPR051059">
    <property type="entry name" value="VerF-like"/>
</dbReference>
<dbReference type="RefSeq" id="XP_002585353.1">
    <property type="nucleotide sequence ID" value="XM_002585307.1"/>
</dbReference>
<feature type="compositionally biased region" description="Polar residues" evidence="8">
    <location>
        <begin position="87"/>
        <end position="96"/>
    </location>
</feature>
<dbReference type="PANTHER" id="PTHR40626:SF11">
    <property type="entry name" value="ZINC FINGER PROTEIN YPR022C"/>
    <property type="match status" value="1"/>
</dbReference>
<keyword evidence="11" id="KW-1185">Reference proteome</keyword>
<dbReference type="GO" id="GO:0008270">
    <property type="term" value="F:zinc ion binding"/>
    <property type="evidence" value="ECO:0007669"/>
    <property type="project" value="UniProtKB-KW"/>
</dbReference>
<evidence type="ECO:0000313" key="11">
    <source>
        <dbReference type="Proteomes" id="UP000002058"/>
    </source>
</evidence>
<dbReference type="AlphaFoldDB" id="C4JUA3"/>
<protein>
    <recommendedName>
        <fullName evidence="9">C2H2-type domain-containing protein</fullName>
    </recommendedName>
</protein>
<dbReference type="VEuPathDB" id="FungiDB:UREG_06042"/>
<name>C4JUA3_UNCRE</name>
<dbReference type="PANTHER" id="PTHR40626">
    <property type="entry name" value="MIP31509P"/>
    <property type="match status" value="1"/>
</dbReference>
<keyword evidence="2" id="KW-0479">Metal-binding</keyword>
<feature type="compositionally biased region" description="Pro residues" evidence="8">
    <location>
        <begin position="133"/>
        <end position="150"/>
    </location>
</feature>
<dbReference type="EMBL" id="CH476617">
    <property type="protein sequence ID" value="EEP81200.1"/>
    <property type="molecule type" value="Genomic_DNA"/>
</dbReference>
<dbReference type="Pfam" id="PF00096">
    <property type="entry name" value="zf-C2H2"/>
    <property type="match status" value="1"/>
</dbReference>
<evidence type="ECO:0000256" key="4">
    <source>
        <dbReference type="ARBA" id="ARBA00022771"/>
    </source>
</evidence>
<feature type="region of interest" description="Disordered" evidence="8">
    <location>
        <begin position="62"/>
        <end position="153"/>
    </location>
</feature>
<dbReference type="HOGENOM" id="CLU_081015_0_0_1"/>
<keyword evidence="5" id="KW-0862">Zinc</keyword>
<accession>C4JUA3</accession>
<dbReference type="GeneID" id="8438948"/>
<keyword evidence="3" id="KW-0677">Repeat</keyword>
<evidence type="ECO:0000256" key="6">
    <source>
        <dbReference type="ARBA" id="ARBA00023242"/>
    </source>
</evidence>
<dbReference type="Proteomes" id="UP000002058">
    <property type="component" value="Unassembled WGS sequence"/>
</dbReference>
<dbReference type="PROSITE" id="PS00028">
    <property type="entry name" value="ZINC_FINGER_C2H2_1"/>
    <property type="match status" value="2"/>
</dbReference>
<dbReference type="GO" id="GO:0000978">
    <property type="term" value="F:RNA polymerase II cis-regulatory region sequence-specific DNA binding"/>
    <property type="evidence" value="ECO:0007669"/>
    <property type="project" value="InterPro"/>
</dbReference>